<feature type="binding site" evidence="10">
    <location>
        <begin position="91"/>
        <end position="93"/>
    </location>
    <ligand>
        <name>L-histidine</name>
        <dbReference type="ChEBI" id="CHEBI:57595"/>
    </ligand>
</feature>
<dbReference type="Gene3D" id="3.40.50.800">
    <property type="entry name" value="Anticodon-binding domain"/>
    <property type="match status" value="1"/>
</dbReference>
<dbReference type="GO" id="GO:0005737">
    <property type="term" value="C:cytoplasm"/>
    <property type="evidence" value="ECO:0007669"/>
    <property type="project" value="UniProtKB-SubCell"/>
</dbReference>
<comment type="caution">
    <text evidence="12">The sequence shown here is derived from an EMBL/GenBank/DDBJ whole genome shotgun (WGS) entry which is preliminary data.</text>
</comment>
<evidence type="ECO:0000256" key="3">
    <source>
        <dbReference type="ARBA" id="ARBA00022598"/>
    </source>
</evidence>
<evidence type="ECO:0000259" key="11">
    <source>
        <dbReference type="PROSITE" id="PS50862"/>
    </source>
</evidence>
<evidence type="ECO:0000256" key="4">
    <source>
        <dbReference type="ARBA" id="ARBA00022741"/>
    </source>
</evidence>
<dbReference type="Gene3D" id="3.30.930.10">
    <property type="entry name" value="Bira Bifunctional Protein, Domain 2"/>
    <property type="match status" value="1"/>
</dbReference>
<dbReference type="Pfam" id="PF03129">
    <property type="entry name" value="HGTP_anticodon"/>
    <property type="match status" value="1"/>
</dbReference>
<feature type="domain" description="Aminoacyl-transfer RNA synthetases class-II family profile" evidence="11">
    <location>
        <begin position="1"/>
        <end position="351"/>
    </location>
</feature>
<evidence type="ECO:0000256" key="2">
    <source>
        <dbReference type="ARBA" id="ARBA00011738"/>
    </source>
</evidence>
<dbReference type="NCBIfam" id="TIGR00442">
    <property type="entry name" value="hisS"/>
    <property type="match status" value="1"/>
</dbReference>
<reference evidence="12 13" key="1">
    <citation type="submission" date="2018-03" db="EMBL/GenBank/DDBJ databases">
        <title>Draft Genome Sequences of the Obligatory Marine Myxobacteria Enhygromyxa salina SWB007.</title>
        <authorList>
            <person name="Poehlein A."/>
            <person name="Moghaddam J.A."/>
            <person name="Harms H."/>
            <person name="Alanjari M."/>
            <person name="Koenig G.M."/>
            <person name="Daniel R."/>
            <person name="Schaeberle T.F."/>
        </authorList>
    </citation>
    <scope>NUCLEOTIDE SEQUENCE [LARGE SCALE GENOMIC DNA]</scope>
    <source>
        <strain evidence="12 13">SWB007</strain>
    </source>
</reference>
<feature type="binding site" evidence="10">
    <location>
        <position position="134"/>
    </location>
    <ligand>
        <name>L-histidine</name>
        <dbReference type="ChEBI" id="CHEBI:57595"/>
    </ligand>
</feature>
<dbReference type="InterPro" id="IPR006195">
    <property type="entry name" value="aa-tRNA-synth_II"/>
</dbReference>
<sequence>MRDFLPTEVLRRRHVIDVIVRVYEAHGFAPLETPSIEHLSTLLGKYGDEGDQLLYRLLHRRDALARPLEQAASEGRVALESELADQGLRYDLTVPLARVVAQYQDLPRFFKRYQIQPVWRADRPGKGRFREFYQCDVDITGTTSMIAEAEVCSAVATVLGELGFEQFTIRLNHRELLRAMIRAAGIDEALEGTALVAVDKLDKIGRDGVVAELEQRGIASAAGQALLDILATATRDNAQLLAELRGQVDERGQRAIDALGELLELCAHNPAGAHLQVSPDLARGLGYYTGPIFEIAVPDLAGSLGGGGRYDDLVGMFGKQQVPAVGFSLGLERILVVMAERDMFPTQQFGPDLMLCWLGVPPAAVVGVATQLRAAGLEVEVFPDKAKLGKQLQYADADGVKARFAGILGDKELAAGELTIKHLSSGRQLTVPIAEIDRSRLAALASADE</sequence>
<dbReference type="SUPFAM" id="SSF55681">
    <property type="entry name" value="Class II aaRS and biotin synthetases"/>
    <property type="match status" value="1"/>
</dbReference>
<dbReference type="InterPro" id="IPR004516">
    <property type="entry name" value="HisRS/HisZ"/>
</dbReference>
<feature type="binding site" evidence="10">
    <location>
        <begin position="287"/>
        <end position="288"/>
    </location>
    <ligand>
        <name>L-histidine</name>
        <dbReference type="ChEBI" id="CHEBI:57595"/>
    </ligand>
</feature>
<evidence type="ECO:0000313" key="13">
    <source>
        <dbReference type="Proteomes" id="UP000238823"/>
    </source>
</evidence>
<evidence type="ECO:0000256" key="1">
    <source>
        <dbReference type="ARBA" id="ARBA00008226"/>
    </source>
</evidence>
<dbReference type="PROSITE" id="PS50862">
    <property type="entry name" value="AA_TRNA_LIGASE_II"/>
    <property type="match status" value="1"/>
</dbReference>
<keyword evidence="6 9" id="KW-0648">Protein biosynthesis</keyword>
<dbReference type="PIRSF" id="PIRSF001549">
    <property type="entry name" value="His-tRNA_synth"/>
    <property type="match status" value="1"/>
</dbReference>
<keyword evidence="3 9" id="KW-0436">Ligase</keyword>
<feature type="binding site" evidence="10">
    <location>
        <position position="120"/>
    </location>
    <ligand>
        <name>L-histidine</name>
        <dbReference type="ChEBI" id="CHEBI:57595"/>
    </ligand>
</feature>
<proteinExistence type="inferred from homology"/>
<evidence type="ECO:0000256" key="10">
    <source>
        <dbReference type="PIRSR" id="PIRSR001549-1"/>
    </source>
</evidence>
<dbReference type="PANTHER" id="PTHR11476:SF7">
    <property type="entry name" value="HISTIDINE--TRNA LIGASE"/>
    <property type="match status" value="1"/>
</dbReference>
<evidence type="ECO:0000256" key="9">
    <source>
        <dbReference type="HAMAP-Rule" id="MF_00127"/>
    </source>
</evidence>
<protein>
    <recommendedName>
        <fullName evidence="9">Histidine--tRNA ligase</fullName>
        <ecNumber evidence="9">6.1.1.21</ecNumber>
    </recommendedName>
    <alternativeName>
        <fullName evidence="9">Histidyl-tRNA synthetase</fullName>
        <shortName evidence="9">HisRS</shortName>
    </alternativeName>
</protein>
<comment type="subcellular location">
    <subcellularLocation>
        <location evidence="9">Cytoplasm</location>
    </subcellularLocation>
</comment>
<organism evidence="12 13">
    <name type="scientific">Enhygromyxa salina</name>
    <dbReference type="NCBI Taxonomy" id="215803"/>
    <lineage>
        <taxon>Bacteria</taxon>
        <taxon>Pseudomonadati</taxon>
        <taxon>Myxococcota</taxon>
        <taxon>Polyangia</taxon>
        <taxon>Nannocystales</taxon>
        <taxon>Nannocystaceae</taxon>
        <taxon>Enhygromyxa</taxon>
    </lineage>
</organism>
<dbReference type="SUPFAM" id="SSF52954">
    <property type="entry name" value="Class II aaRS ABD-related"/>
    <property type="match status" value="1"/>
</dbReference>
<keyword evidence="5 9" id="KW-0067">ATP-binding</keyword>
<keyword evidence="7 9" id="KW-0030">Aminoacyl-tRNA synthetase</keyword>
<evidence type="ECO:0000313" key="12">
    <source>
        <dbReference type="EMBL" id="PRQ01332.1"/>
    </source>
</evidence>
<dbReference type="InterPro" id="IPR004154">
    <property type="entry name" value="Anticodon-bd"/>
</dbReference>
<accession>A0A2S9Y8F0</accession>
<comment type="subunit">
    <text evidence="2 9">Homodimer.</text>
</comment>
<feature type="binding site" evidence="10">
    <location>
        <position position="283"/>
    </location>
    <ligand>
        <name>L-histidine</name>
        <dbReference type="ChEBI" id="CHEBI:57595"/>
    </ligand>
</feature>
<evidence type="ECO:0000256" key="8">
    <source>
        <dbReference type="ARBA" id="ARBA00047639"/>
    </source>
</evidence>
<dbReference type="GO" id="GO:0005524">
    <property type="term" value="F:ATP binding"/>
    <property type="evidence" value="ECO:0007669"/>
    <property type="project" value="UniProtKB-UniRule"/>
</dbReference>
<dbReference type="GO" id="GO:0004821">
    <property type="term" value="F:histidine-tRNA ligase activity"/>
    <property type="evidence" value="ECO:0007669"/>
    <property type="project" value="UniProtKB-UniRule"/>
</dbReference>
<keyword evidence="4 9" id="KW-0547">Nucleotide-binding</keyword>
<dbReference type="HAMAP" id="MF_00127">
    <property type="entry name" value="His_tRNA_synth"/>
    <property type="match status" value="1"/>
</dbReference>
<dbReference type="AlphaFoldDB" id="A0A2S9Y8F0"/>
<dbReference type="InterPro" id="IPR015807">
    <property type="entry name" value="His-tRNA-ligase"/>
</dbReference>
<dbReference type="Pfam" id="PF13393">
    <property type="entry name" value="tRNA-synt_His"/>
    <property type="match status" value="1"/>
</dbReference>
<dbReference type="InterPro" id="IPR045864">
    <property type="entry name" value="aa-tRNA-synth_II/BPL/LPL"/>
</dbReference>
<dbReference type="EMBL" id="PVNL01000116">
    <property type="protein sequence ID" value="PRQ01332.1"/>
    <property type="molecule type" value="Genomic_DNA"/>
</dbReference>
<evidence type="ECO:0000256" key="5">
    <source>
        <dbReference type="ARBA" id="ARBA00022840"/>
    </source>
</evidence>
<dbReference type="PANTHER" id="PTHR11476">
    <property type="entry name" value="HISTIDYL-TRNA SYNTHETASE"/>
    <property type="match status" value="1"/>
</dbReference>
<comment type="similarity">
    <text evidence="1 9">Belongs to the class-II aminoacyl-tRNA synthetase family.</text>
</comment>
<feature type="binding site" evidence="10">
    <location>
        <position position="138"/>
    </location>
    <ligand>
        <name>L-histidine</name>
        <dbReference type="ChEBI" id="CHEBI:57595"/>
    </ligand>
</feature>
<dbReference type="InterPro" id="IPR036621">
    <property type="entry name" value="Anticodon-bd_dom_sf"/>
</dbReference>
<evidence type="ECO:0000256" key="6">
    <source>
        <dbReference type="ARBA" id="ARBA00022917"/>
    </source>
</evidence>
<name>A0A2S9Y8F0_9BACT</name>
<keyword evidence="9" id="KW-0963">Cytoplasm</keyword>
<comment type="catalytic activity">
    <reaction evidence="8 9">
        <text>tRNA(His) + L-histidine + ATP = L-histidyl-tRNA(His) + AMP + diphosphate + H(+)</text>
        <dbReference type="Rhea" id="RHEA:17313"/>
        <dbReference type="Rhea" id="RHEA-COMP:9665"/>
        <dbReference type="Rhea" id="RHEA-COMP:9689"/>
        <dbReference type="ChEBI" id="CHEBI:15378"/>
        <dbReference type="ChEBI" id="CHEBI:30616"/>
        <dbReference type="ChEBI" id="CHEBI:33019"/>
        <dbReference type="ChEBI" id="CHEBI:57595"/>
        <dbReference type="ChEBI" id="CHEBI:78442"/>
        <dbReference type="ChEBI" id="CHEBI:78527"/>
        <dbReference type="ChEBI" id="CHEBI:456215"/>
        <dbReference type="EC" id="6.1.1.21"/>
    </reaction>
</comment>
<dbReference type="GO" id="GO:0006427">
    <property type="term" value="P:histidyl-tRNA aminoacylation"/>
    <property type="evidence" value="ECO:0007669"/>
    <property type="project" value="UniProtKB-UniRule"/>
</dbReference>
<dbReference type="EC" id="6.1.1.21" evidence="9"/>
<dbReference type="InterPro" id="IPR041715">
    <property type="entry name" value="HisRS-like_core"/>
</dbReference>
<dbReference type="CDD" id="cd00773">
    <property type="entry name" value="HisRS-like_core"/>
    <property type="match status" value="1"/>
</dbReference>
<dbReference type="Proteomes" id="UP000238823">
    <property type="component" value="Unassembled WGS sequence"/>
</dbReference>
<gene>
    <name evidence="9 12" type="primary">hisS</name>
    <name evidence="12" type="ORF">ENSA7_56950</name>
</gene>
<evidence type="ECO:0000256" key="7">
    <source>
        <dbReference type="ARBA" id="ARBA00023146"/>
    </source>
</evidence>